<dbReference type="Proteomes" id="UP000576209">
    <property type="component" value="Unassembled WGS sequence"/>
</dbReference>
<evidence type="ECO:0000256" key="2">
    <source>
        <dbReference type="RuleBase" id="RU003707"/>
    </source>
</evidence>
<keyword evidence="4" id="KW-1185">Reference proteome</keyword>
<gene>
    <name evidence="3" type="ORF">GGR28_001145</name>
</gene>
<reference evidence="3 4" key="1">
    <citation type="submission" date="2020-08" db="EMBL/GenBank/DDBJ databases">
        <title>Genomic Encyclopedia of Type Strains, Phase IV (KMG-IV): sequencing the most valuable type-strain genomes for metagenomic binning, comparative biology and taxonomic classification.</title>
        <authorList>
            <person name="Goeker M."/>
        </authorList>
    </citation>
    <scope>NUCLEOTIDE SEQUENCE [LARGE SCALE GENOMIC DNA]</scope>
    <source>
        <strain evidence="3 4">DSM 105137</strain>
    </source>
</reference>
<comment type="caution">
    <text evidence="3">The sequence shown here is derived from an EMBL/GenBank/DDBJ whole genome shotgun (WGS) entry which is preliminary data.</text>
</comment>
<dbReference type="PANTHER" id="PTHR11941">
    <property type="entry name" value="ENOYL-COA HYDRATASE-RELATED"/>
    <property type="match status" value="1"/>
</dbReference>
<dbReference type="EMBL" id="JACIFF010000002">
    <property type="protein sequence ID" value="MBB4078532.1"/>
    <property type="molecule type" value="Genomic_DNA"/>
</dbReference>
<dbReference type="SUPFAM" id="SSF52096">
    <property type="entry name" value="ClpP/crotonase"/>
    <property type="match status" value="1"/>
</dbReference>
<dbReference type="GO" id="GO:0003824">
    <property type="term" value="F:catalytic activity"/>
    <property type="evidence" value="ECO:0007669"/>
    <property type="project" value="InterPro"/>
</dbReference>
<evidence type="ECO:0000313" key="3">
    <source>
        <dbReference type="EMBL" id="MBB4078532.1"/>
    </source>
</evidence>
<comment type="similarity">
    <text evidence="1 2">Belongs to the enoyl-CoA hydratase/isomerase family.</text>
</comment>
<dbReference type="Gene3D" id="3.90.226.10">
    <property type="entry name" value="2-enoyl-CoA Hydratase, Chain A, domain 1"/>
    <property type="match status" value="1"/>
</dbReference>
<dbReference type="RefSeq" id="WP_183494777.1">
    <property type="nucleotide sequence ID" value="NZ_JACIFF010000002.1"/>
</dbReference>
<name>A0A840E464_9BACT</name>
<dbReference type="Pfam" id="PF00378">
    <property type="entry name" value="ECH_1"/>
    <property type="match status" value="1"/>
</dbReference>
<dbReference type="InterPro" id="IPR029045">
    <property type="entry name" value="ClpP/crotonase-like_dom_sf"/>
</dbReference>
<accession>A0A840E464</accession>
<organism evidence="3 4">
    <name type="scientific">Neolewinella aquimaris</name>
    <dbReference type="NCBI Taxonomy" id="1835722"/>
    <lineage>
        <taxon>Bacteria</taxon>
        <taxon>Pseudomonadati</taxon>
        <taxon>Bacteroidota</taxon>
        <taxon>Saprospiria</taxon>
        <taxon>Saprospirales</taxon>
        <taxon>Lewinellaceae</taxon>
        <taxon>Neolewinella</taxon>
    </lineage>
</organism>
<dbReference type="PROSITE" id="PS00166">
    <property type="entry name" value="ENOYL_COA_HYDRATASE"/>
    <property type="match status" value="1"/>
</dbReference>
<dbReference type="PANTHER" id="PTHR11941:SF54">
    <property type="entry name" value="ENOYL-COA HYDRATASE, MITOCHONDRIAL"/>
    <property type="match status" value="1"/>
</dbReference>
<evidence type="ECO:0000256" key="1">
    <source>
        <dbReference type="ARBA" id="ARBA00005254"/>
    </source>
</evidence>
<dbReference type="InterPro" id="IPR001753">
    <property type="entry name" value="Enoyl-CoA_hydra/iso"/>
</dbReference>
<sequence length="255" mass="28169">MPEYATLNVSKQDRLATVTIDNGRVNAIDTALSRDLESAFLDLGGDGTVGGVVLAGKPHCFCAGLDVKMLATSDKQGLRDFFSAYLSALQTMVRFDKPLVAAVTGYAPAGGTIIALTADYRVMGRGSKHTLGMNEFNMSLQIPRMMGDIFAYYLGEPAAWANVQNARMYDSEASLALGLVNESVEVEEVIERAEAHCRKLMQVHYPVFKRTKHYLRRGLLAVVDHEVEEMVDTIEEDFDDPVFQQMTKMFLASLK</sequence>
<protein>
    <submittedName>
        <fullName evidence="3">Enoyl-CoA hydratase/carnithine racemase</fullName>
    </submittedName>
</protein>
<dbReference type="CDD" id="cd06558">
    <property type="entry name" value="crotonase-like"/>
    <property type="match status" value="1"/>
</dbReference>
<dbReference type="InterPro" id="IPR018376">
    <property type="entry name" value="Enoyl-CoA_hyd/isom_CS"/>
</dbReference>
<proteinExistence type="inferred from homology"/>
<dbReference type="GO" id="GO:0006635">
    <property type="term" value="P:fatty acid beta-oxidation"/>
    <property type="evidence" value="ECO:0007669"/>
    <property type="project" value="TreeGrafter"/>
</dbReference>
<dbReference type="AlphaFoldDB" id="A0A840E464"/>
<evidence type="ECO:0000313" key="4">
    <source>
        <dbReference type="Proteomes" id="UP000576209"/>
    </source>
</evidence>